<dbReference type="GO" id="GO:0030077">
    <property type="term" value="C:plasma membrane light-harvesting complex"/>
    <property type="evidence" value="ECO:0007669"/>
    <property type="project" value="InterPro"/>
</dbReference>
<evidence type="ECO:0000313" key="1">
    <source>
        <dbReference type="EMBL" id="KUJ77293.1"/>
    </source>
</evidence>
<evidence type="ECO:0008006" key="3">
    <source>
        <dbReference type="Google" id="ProtNLM"/>
    </source>
</evidence>
<accession>A0A0X3TNK7</accession>
<dbReference type="InterPro" id="IPR011033">
    <property type="entry name" value="PRC_barrel-like_sf"/>
</dbReference>
<proteinExistence type="predicted"/>
<reference evidence="2" key="1">
    <citation type="submission" date="2015-12" db="EMBL/GenBank/DDBJ databases">
        <authorList>
            <person name="Zhang G."/>
            <person name="Stingl U."/>
        </authorList>
    </citation>
    <scope>NUCLEOTIDE SEQUENCE [LARGE SCALE GENOMIC DNA]</scope>
    <source>
        <strain evidence="2">ZGT108</strain>
    </source>
</reference>
<dbReference type="GO" id="GO:0019684">
    <property type="term" value="P:photosynthesis, light reaction"/>
    <property type="evidence" value="ECO:0007669"/>
    <property type="project" value="InterPro"/>
</dbReference>
<dbReference type="STRING" id="1685378.AVO44_18100"/>
<evidence type="ECO:0000313" key="2">
    <source>
        <dbReference type="Proteomes" id="UP000053690"/>
    </source>
</evidence>
<name>A0A0X3TNK7_9RHOB</name>
<protein>
    <recommendedName>
        <fullName evidence="3">PRC-barrel domain-containing protein</fullName>
    </recommendedName>
</protein>
<gene>
    <name evidence="1" type="ORF">AVO44_18100</name>
</gene>
<keyword evidence="2" id="KW-1185">Reference proteome</keyword>
<dbReference type="OrthoDB" id="7865530at2"/>
<dbReference type="SUPFAM" id="SSF50346">
    <property type="entry name" value="PRC-barrel domain"/>
    <property type="match status" value="2"/>
</dbReference>
<comment type="caution">
    <text evidence="1">The sequence shown here is derived from an EMBL/GenBank/DDBJ whole genome shotgun (WGS) entry which is preliminary data.</text>
</comment>
<dbReference type="RefSeq" id="WP_068340182.1">
    <property type="nucleotide sequence ID" value="NZ_LQBP01000011.1"/>
</dbReference>
<dbReference type="AlphaFoldDB" id="A0A0X3TNK7"/>
<organism evidence="1 2">
    <name type="scientific">Ruegeria profundi</name>
    <dbReference type="NCBI Taxonomy" id="1685378"/>
    <lineage>
        <taxon>Bacteria</taxon>
        <taxon>Pseudomonadati</taxon>
        <taxon>Pseudomonadota</taxon>
        <taxon>Alphaproteobacteria</taxon>
        <taxon>Rhodobacterales</taxon>
        <taxon>Roseobacteraceae</taxon>
        <taxon>Ruegeria</taxon>
    </lineage>
</organism>
<dbReference type="Proteomes" id="UP000053690">
    <property type="component" value="Unassembled WGS sequence"/>
</dbReference>
<dbReference type="Gene3D" id="3.90.50.10">
    <property type="entry name" value="Photosynthetic Reaction Center, subunit H, domain 2"/>
    <property type="match status" value="1"/>
</dbReference>
<dbReference type="Gene3D" id="2.30.30.240">
    <property type="entry name" value="PRC-barrel domain"/>
    <property type="match status" value="1"/>
</dbReference>
<sequence length="234" mass="25140">MVPDTKAEVDLLFSLNDLVGFSAKAKDFEASVVDVFLERNSWQVSHLVLDTGGILENRLAVVPSSAISDVSPGERTLRVDLTKEKAEAQQLLGGASLLEDGDLSVLPELIFGADEETVTKAFFSTIGTQDQYFSFVAAASSKAVNTSETIGSVIGFIVEADTMTATHITVDTGITVPKSQHVLPVSLVEEVGSTDSETVLAVDKKKLGESPELEQFDGLDRHWIDRVASYYGLS</sequence>
<dbReference type="EMBL" id="LQBP01000011">
    <property type="protein sequence ID" value="KUJ77293.1"/>
    <property type="molecule type" value="Genomic_DNA"/>
</dbReference>
<dbReference type="InterPro" id="IPR014747">
    <property type="entry name" value="Bac_photo_RC_H_C"/>
</dbReference>